<reference evidence="5" key="1">
    <citation type="submission" date="2017-05" db="EMBL/GenBank/DDBJ databases">
        <title>The Genome Sequence of Enterococcus sp. 4G2_DIV0659.</title>
        <authorList>
            <consortium name="The Broad Institute Genomics Platform"/>
            <consortium name="The Broad Institute Genomic Center for Infectious Diseases"/>
            <person name="Earl A."/>
            <person name="Manson A."/>
            <person name="Schwartman J."/>
            <person name="Gilmore M."/>
            <person name="Abouelleil A."/>
            <person name="Cao P."/>
            <person name="Chapman S."/>
            <person name="Cusick C."/>
            <person name="Shea T."/>
            <person name="Young S."/>
            <person name="Neafsey D."/>
            <person name="Nusbaum C."/>
            <person name="Birren B."/>
        </authorList>
    </citation>
    <scope>NUCLEOTIDE SEQUENCE [LARGE SCALE GENOMIC DNA]</scope>
    <source>
        <strain evidence="5">4G2_DIV0659</strain>
    </source>
</reference>
<dbReference type="OrthoDB" id="9804819at2"/>
<feature type="domain" description="ABC transporter" evidence="3">
    <location>
        <begin position="26"/>
        <end position="132"/>
    </location>
</feature>
<dbReference type="GO" id="GO:0016887">
    <property type="term" value="F:ATP hydrolysis activity"/>
    <property type="evidence" value="ECO:0007669"/>
    <property type="project" value="InterPro"/>
</dbReference>
<evidence type="ECO:0000313" key="6">
    <source>
        <dbReference type="Proteomes" id="UP000195139"/>
    </source>
</evidence>
<dbReference type="RefSeq" id="WP_086331714.1">
    <property type="nucleotide sequence ID" value="NZ_NGLE02000001.1"/>
</dbReference>
<dbReference type="InterPro" id="IPR027417">
    <property type="entry name" value="P-loop_NTPase"/>
</dbReference>
<proteinExistence type="inferred from homology"/>
<dbReference type="Pfam" id="PF00005">
    <property type="entry name" value="ABC_tran"/>
    <property type="match status" value="1"/>
</dbReference>
<dbReference type="PANTHER" id="PTHR43335">
    <property type="entry name" value="ABC TRANSPORTER, ATP-BINDING PROTEIN"/>
    <property type="match status" value="1"/>
</dbReference>
<dbReference type="SUPFAM" id="SSF52540">
    <property type="entry name" value="P-loop containing nucleoside triphosphate hydrolases"/>
    <property type="match status" value="1"/>
</dbReference>
<keyword evidence="2" id="KW-0813">Transport</keyword>
<evidence type="ECO:0000256" key="2">
    <source>
        <dbReference type="ARBA" id="ARBA00022448"/>
    </source>
</evidence>
<organism evidence="5">
    <name type="scientific">Candidatus Enterococcus mansonii</name>
    <dbReference type="NCBI Taxonomy" id="1834181"/>
    <lineage>
        <taxon>Bacteria</taxon>
        <taxon>Bacillati</taxon>
        <taxon>Bacillota</taxon>
        <taxon>Bacilli</taxon>
        <taxon>Lactobacillales</taxon>
        <taxon>Enterococcaceae</taxon>
        <taxon>Enterococcus</taxon>
    </lineage>
</organism>
<dbReference type="Proteomes" id="UP000195139">
    <property type="component" value="Unassembled WGS sequence"/>
</dbReference>
<name>A0A242C6F5_9ENTE</name>
<evidence type="ECO:0000313" key="5">
    <source>
        <dbReference type="EMBL" id="OTO05688.1"/>
    </source>
</evidence>
<evidence type="ECO:0000313" key="4">
    <source>
        <dbReference type="EMBL" id="MEI5993045.1"/>
    </source>
</evidence>
<dbReference type="STRING" id="1834181.A5880_002863"/>
<accession>A0A242C6F5</accession>
<dbReference type="EMBL" id="NGLE02000001">
    <property type="protein sequence ID" value="MEI5993045.1"/>
    <property type="molecule type" value="Genomic_DNA"/>
</dbReference>
<dbReference type="PANTHER" id="PTHR43335:SF4">
    <property type="entry name" value="ABC TRANSPORTER, ATP-BINDING PROTEIN"/>
    <property type="match status" value="1"/>
</dbReference>
<keyword evidence="6" id="KW-1185">Reference proteome</keyword>
<evidence type="ECO:0000256" key="1">
    <source>
        <dbReference type="ARBA" id="ARBA00005417"/>
    </source>
</evidence>
<comment type="caution">
    <text evidence="5">The sequence shown here is derived from an EMBL/GenBank/DDBJ whole genome shotgun (WGS) entry which is preliminary data.</text>
</comment>
<dbReference type="InterPro" id="IPR003439">
    <property type="entry name" value="ABC_transporter-like_ATP-bd"/>
</dbReference>
<evidence type="ECO:0000259" key="3">
    <source>
        <dbReference type="Pfam" id="PF00005"/>
    </source>
</evidence>
<reference evidence="4 6" key="2">
    <citation type="submission" date="2018-07" db="EMBL/GenBank/DDBJ databases">
        <title>The Genome Sequence of Enterococcus sp. DIV0659b.</title>
        <authorList>
            <consortium name="The Broad Institute Genomics Platform"/>
            <consortium name="The Broad Institute Genomic Center for Infectious Diseases"/>
            <person name="Earl A."/>
            <person name="Manson A."/>
            <person name="Schwartman J."/>
            <person name="Gilmore M."/>
            <person name="Abouelleil A."/>
            <person name="Cao P."/>
            <person name="Chapman S."/>
            <person name="Cusick C."/>
            <person name="Shea T."/>
            <person name="Young S."/>
            <person name="Neafsey D."/>
            <person name="Nusbaum C."/>
            <person name="Birren B."/>
        </authorList>
    </citation>
    <scope>NUCLEOTIDE SEQUENCE [LARGE SCALE GENOMIC DNA]</scope>
    <source>
        <strain evidence="4 6">4G2_DIV0659</strain>
    </source>
</reference>
<sequence length="134" mass="15027">MSKEKRLPVLEVKKLTKKIDQKIIVDHLNFYLEAGDIYGFLEPKGSGKTTTLRIITRLVFPIEGEIFIYGLSISKEYKFALSSIGSIIENPAFYLNQSAAQSLKLSGKLSDPEIESTRINEVLALVGLSEVKYE</sequence>
<dbReference type="AlphaFoldDB" id="A0A242C6F5"/>
<dbReference type="EMBL" id="NGLE01000004">
    <property type="protein sequence ID" value="OTO05688.1"/>
    <property type="molecule type" value="Genomic_DNA"/>
</dbReference>
<dbReference type="GO" id="GO:0005524">
    <property type="term" value="F:ATP binding"/>
    <property type="evidence" value="ECO:0007669"/>
    <property type="project" value="InterPro"/>
</dbReference>
<comment type="similarity">
    <text evidence="1">Belongs to the ABC transporter superfamily.</text>
</comment>
<dbReference type="Gene3D" id="3.40.50.300">
    <property type="entry name" value="P-loop containing nucleotide triphosphate hydrolases"/>
    <property type="match status" value="1"/>
</dbReference>
<protein>
    <recommendedName>
        <fullName evidence="3">ABC transporter domain-containing protein</fullName>
    </recommendedName>
</protein>
<gene>
    <name evidence="4" type="ORF">A5880_000586</name>
    <name evidence="5" type="ORF">A5880_002863</name>
</gene>